<dbReference type="EMBL" id="BAABIS010000001">
    <property type="protein sequence ID" value="GAA4856246.1"/>
    <property type="molecule type" value="Genomic_DNA"/>
</dbReference>
<dbReference type="SUPFAM" id="SSF69118">
    <property type="entry name" value="AhpD-like"/>
    <property type="match status" value="1"/>
</dbReference>
<proteinExistence type="predicted"/>
<keyword evidence="2" id="KW-1185">Reference proteome</keyword>
<accession>A0ABP9DQA6</accession>
<protein>
    <submittedName>
        <fullName evidence="1">Uncharacterized protein</fullName>
    </submittedName>
</protein>
<reference evidence="2" key="1">
    <citation type="journal article" date="2019" name="Int. J. Syst. Evol. Microbiol.">
        <title>The Global Catalogue of Microorganisms (GCM) 10K type strain sequencing project: providing services to taxonomists for standard genome sequencing and annotation.</title>
        <authorList>
            <consortium name="The Broad Institute Genomics Platform"/>
            <consortium name="The Broad Institute Genome Sequencing Center for Infectious Disease"/>
            <person name="Wu L."/>
            <person name="Ma J."/>
        </authorList>
    </citation>
    <scope>NUCLEOTIDE SEQUENCE [LARGE SCALE GENOMIC DNA]</scope>
    <source>
        <strain evidence="2">JCM 13006</strain>
    </source>
</reference>
<name>A0ABP9DQA6_9ACTN</name>
<comment type="caution">
    <text evidence="1">The sequence shown here is derived from an EMBL/GenBank/DDBJ whole genome shotgun (WGS) entry which is preliminary data.</text>
</comment>
<gene>
    <name evidence="1" type="ORF">GCM10023235_37260</name>
</gene>
<dbReference type="InterPro" id="IPR029032">
    <property type="entry name" value="AhpD-like"/>
</dbReference>
<dbReference type="Gene3D" id="1.20.1290.10">
    <property type="entry name" value="AhpD-like"/>
    <property type="match status" value="1"/>
</dbReference>
<dbReference type="Proteomes" id="UP001501752">
    <property type="component" value="Unassembled WGS sequence"/>
</dbReference>
<evidence type="ECO:0000313" key="2">
    <source>
        <dbReference type="Proteomes" id="UP001501752"/>
    </source>
</evidence>
<sequence>MPDEVYARAAAEFDRPTPARLIALICTVNTWNRVAPATAKAAGTDERAGH</sequence>
<evidence type="ECO:0000313" key="1">
    <source>
        <dbReference type="EMBL" id="GAA4856246.1"/>
    </source>
</evidence>
<organism evidence="1 2">
    <name type="scientific">Kitasatospora terrestris</name>
    <dbReference type="NCBI Taxonomy" id="258051"/>
    <lineage>
        <taxon>Bacteria</taxon>
        <taxon>Bacillati</taxon>
        <taxon>Actinomycetota</taxon>
        <taxon>Actinomycetes</taxon>
        <taxon>Kitasatosporales</taxon>
        <taxon>Streptomycetaceae</taxon>
        <taxon>Kitasatospora</taxon>
    </lineage>
</organism>